<feature type="binding site" evidence="10">
    <location>
        <begin position="282"/>
        <end position="285"/>
    </location>
    <ligand>
        <name>GMP</name>
        <dbReference type="ChEBI" id="CHEBI:58115"/>
    </ligand>
</feature>
<evidence type="ECO:0000256" key="1">
    <source>
        <dbReference type="ARBA" id="ARBA00012726"/>
    </source>
</evidence>
<comment type="catalytic activity">
    <reaction evidence="8">
        <text>a 3'-end 3'-phospho-ribonucleotide-RNA + a 5'-end dephospho-ribonucleoside-RNA + GTP = a ribonucleotidyl-ribonucleotide-RNA + GMP + diphosphate</text>
        <dbReference type="Rhea" id="RHEA:68076"/>
        <dbReference type="Rhea" id="RHEA-COMP:10463"/>
        <dbReference type="Rhea" id="RHEA-COMP:13936"/>
        <dbReference type="Rhea" id="RHEA-COMP:17355"/>
        <dbReference type="ChEBI" id="CHEBI:33019"/>
        <dbReference type="ChEBI" id="CHEBI:37565"/>
        <dbReference type="ChEBI" id="CHEBI:58115"/>
        <dbReference type="ChEBI" id="CHEBI:83062"/>
        <dbReference type="ChEBI" id="CHEBI:138284"/>
        <dbReference type="ChEBI" id="CHEBI:173118"/>
        <dbReference type="EC" id="6.5.1.8"/>
    </reaction>
</comment>
<evidence type="ECO:0000256" key="5">
    <source>
        <dbReference type="ARBA" id="ARBA00022800"/>
    </source>
</evidence>
<dbReference type="STRING" id="573061.Clocel_4058"/>
<feature type="binding site" evidence="10">
    <location>
        <begin position="229"/>
        <end position="230"/>
    </location>
    <ligand>
        <name>GMP</name>
        <dbReference type="ChEBI" id="CHEBI:58115"/>
    </ligand>
</feature>
<dbReference type="HOGENOM" id="CLU_022279_3_0_9"/>
<dbReference type="Pfam" id="PF01139">
    <property type="entry name" value="RtcB"/>
    <property type="match status" value="2"/>
</dbReference>
<gene>
    <name evidence="12" type="ordered locus">Clocel_4058</name>
</gene>
<dbReference type="KEGG" id="ccb:Clocel_4058"/>
<dbReference type="InterPro" id="IPR036025">
    <property type="entry name" value="RtcB-like_sf"/>
</dbReference>
<dbReference type="SUPFAM" id="SSF103365">
    <property type="entry name" value="Hypothetical protein PH1602"/>
    <property type="match status" value="1"/>
</dbReference>
<dbReference type="InterPro" id="IPR017510">
    <property type="entry name" value="RtcB2"/>
</dbReference>
<evidence type="ECO:0000313" key="12">
    <source>
        <dbReference type="EMBL" id="ADL53721.1"/>
    </source>
</evidence>
<dbReference type="OrthoDB" id="9802323at2"/>
<feature type="binding site" evidence="10">
    <location>
        <position position="264"/>
    </location>
    <ligand>
        <name>GMP</name>
        <dbReference type="ChEBI" id="CHEBI:58115"/>
    </ligand>
</feature>
<keyword evidence="6 10" id="KW-0342">GTP-binding</keyword>
<dbReference type="PANTHER" id="PTHR11118">
    <property type="entry name" value="RNA-SPLICING LIGASE RTCB HOMOLOG"/>
    <property type="match status" value="1"/>
</dbReference>
<feature type="binding site" evidence="10">
    <location>
        <begin position="124"/>
        <end position="128"/>
    </location>
    <ligand>
        <name>GMP</name>
        <dbReference type="ChEBI" id="CHEBI:58115"/>
    </ligand>
</feature>
<feature type="binding site" evidence="11">
    <location>
        <position position="156"/>
    </location>
    <ligand>
        <name>Mn(2+)</name>
        <dbReference type="ChEBI" id="CHEBI:29035"/>
        <label>2</label>
    </ligand>
</feature>
<evidence type="ECO:0000256" key="3">
    <source>
        <dbReference type="ARBA" id="ARBA00022723"/>
    </source>
</evidence>
<dbReference type="GO" id="GO:0006396">
    <property type="term" value="P:RNA processing"/>
    <property type="evidence" value="ECO:0007669"/>
    <property type="project" value="InterPro"/>
</dbReference>
<dbReference type="GO" id="GO:0170057">
    <property type="term" value="F:RNA ligase (GTP) activity"/>
    <property type="evidence" value="ECO:0007669"/>
    <property type="project" value="UniProtKB-EC"/>
</dbReference>
<keyword evidence="2" id="KW-0436">Ligase</keyword>
<evidence type="ECO:0000313" key="13">
    <source>
        <dbReference type="Proteomes" id="UP000002730"/>
    </source>
</evidence>
<evidence type="ECO:0000256" key="2">
    <source>
        <dbReference type="ARBA" id="ARBA00022598"/>
    </source>
</evidence>
<dbReference type="Proteomes" id="UP000002730">
    <property type="component" value="Chromosome"/>
</dbReference>
<keyword evidence="4 10" id="KW-0547">Nucleotide-binding</keyword>
<evidence type="ECO:0000256" key="8">
    <source>
        <dbReference type="ARBA" id="ARBA00047746"/>
    </source>
</evidence>
<sequence length="361" mass="40302">MYKIIATENTWMESEAVEQVKRISEFRGVVKAFGYPDLHPGKTPVGAAFITEKVIYPTLIGNDIGCSISLFQTSLLRKKFKIEKAMKGLIAIGSLGELHNPKQVDDDKSGDQNNFNLGTIGKGNHFGEFTEISEILDKEEFQKLALDKSKVYLLVHSGSRGLGENILRKYIENYSCDNGLEEGTEVFLKYLEDYKLATAFARDNREIIAEKLCDAVNCNCEKLVIEAVHNGIEEKGGFYIHRKGSSPAEEDSFVVIAGSRGTSSYIVKTINASIDTGFSIAHGAGRKWKRAGCMEKLQGKFMRKDIKNGNMGYNLVCSDKNLIYEESPEAYKNIERVISDLEAFSMIKVVARLTPLITYKD</sequence>
<organism evidence="12 13">
    <name type="scientific">Clostridium cellulovorans (strain ATCC 35296 / DSM 3052 / OCM 3 / 743B)</name>
    <dbReference type="NCBI Taxonomy" id="573061"/>
    <lineage>
        <taxon>Bacteria</taxon>
        <taxon>Bacillati</taxon>
        <taxon>Bacillota</taxon>
        <taxon>Clostridia</taxon>
        <taxon>Eubacteriales</taxon>
        <taxon>Clostridiaceae</taxon>
        <taxon>Clostridium</taxon>
    </lineage>
</organism>
<comment type="cofactor">
    <cofactor evidence="11">
        <name>Mn(2+)</name>
        <dbReference type="ChEBI" id="CHEBI:29035"/>
    </cofactor>
    <text evidence="11">Binds 2 manganese ions per subunit.</text>
</comment>
<dbReference type="GO" id="GO:0003972">
    <property type="term" value="F:RNA ligase (ATP) activity"/>
    <property type="evidence" value="ECO:0007669"/>
    <property type="project" value="TreeGrafter"/>
</dbReference>
<dbReference type="EC" id="6.5.1.8" evidence="1"/>
<dbReference type="GO" id="GO:0005525">
    <property type="term" value="F:GTP binding"/>
    <property type="evidence" value="ECO:0007669"/>
    <property type="project" value="UniProtKB-KW"/>
</dbReference>
<feature type="binding site" evidence="10">
    <location>
        <position position="360"/>
    </location>
    <ligand>
        <name>GMP</name>
        <dbReference type="ChEBI" id="CHEBI:58115"/>
    </ligand>
</feature>
<keyword evidence="5" id="KW-0692">RNA repair</keyword>
<proteinExistence type="predicted"/>
<keyword evidence="7 11" id="KW-0464">Manganese</keyword>
<evidence type="ECO:0000256" key="10">
    <source>
        <dbReference type="PIRSR" id="PIRSR601233-2"/>
    </source>
</evidence>
<dbReference type="InterPro" id="IPR001233">
    <property type="entry name" value="RtcB"/>
</dbReference>
<evidence type="ECO:0000256" key="9">
    <source>
        <dbReference type="PIRSR" id="PIRSR601233-1"/>
    </source>
</evidence>
<dbReference type="NCBIfam" id="TIGR03073">
    <property type="entry name" value="release_rtcB"/>
    <property type="match status" value="1"/>
</dbReference>
<keyword evidence="3 11" id="KW-0479">Metal-binding</keyword>
<evidence type="ECO:0000256" key="6">
    <source>
        <dbReference type="ARBA" id="ARBA00023134"/>
    </source>
</evidence>
<feature type="binding site" evidence="11">
    <location>
        <position position="125"/>
    </location>
    <ligand>
        <name>Mn(2+)</name>
        <dbReference type="ChEBI" id="CHEBI:29035"/>
        <label>1</label>
    </ligand>
</feature>
<reference evidence="12 13" key="1">
    <citation type="submission" date="2010-08" db="EMBL/GenBank/DDBJ databases">
        <title>Complete sequence of Clostridium cellulovorans 743B.</title>
        <authorList>
            <consortium name="US DOE Joint Genome Institute"/>
            <person name="Lucas S."/>
            <person name="Copeland A."/>
            <person name="Lapidus A."/>
            <person name="Cheng J.-F."/>
            <person name="Bruce D."/>
            <person name="Goodwin L."/>
            <person name="Pitluck S."/>
            <person name="Chertkov O."/>
            <person name="Detter J.C."/>
            <person name="Han C."/>
            <person name="Tapia R."/>
            <person name="Land M."/>
            <person name="Hauser L."/>
            <person name="Chang Y.-J."/>
            <person name="Jeffries C."/>
            <person name="Kyrpides N."/>
            <person name="Ivanova N."/>
            <person name="Mikhailova N."/>
            <person name="Hemme C.L."/>
            <person name="Woyke T."/>
        </authorList>
    </citation>
    <scope>NUCLEOTIDE SEQUENCE [LARGE SCALE GENOMIC DNA]</scope>
    <source>
        <strain evidence="13">ATCC 35296 / DSM 3052 / OCM 3 / 743B</strain>
    </source>
</reference>
<keyword evidence="13" id="KW-1185">Reference proteome</keyword>
<dbReference type="RefSeq" id="WP_010074070.1">
    <property type="nucleotide sequence ID" value="NC_014393.1"/>
</dbReference>
<accession>D9SLT4</accession>
<dbReference type="Gene3D" id="3.90.1860.10">
    <property type="entry name" value="tRNA-splicing ligase RtcB"/>
    <property type="match status" value="1"/>
</dbReference>
<dbReference type="EMBL" id="CP002160">
    <property type="protein sequence ID" value="ADL53721.1"/>
    <property type="molecule type" value="Genomic_DNA"/>
</dbReference>
<dbReference type="GO" id="GO:0042245">
    <property type="term" value="P:RNA repair"/>
    <property type="evidence" value="ECO:0007669"/>
    <property type="project" value="UniProtKB-KW"/>
</dbReference>
<dbReference type="AlphaFoldDB" id="D9SLT4"/>
<dbReference type="PANTHER" id="PTHR11118:SF1">
    <property type="entry name" value="RNA-SPLICING LIGASE RTCB HOMOLOG"/>
    <property type="match status" value="1"/>
</dbReference>
<evidence type="ECO:0000256" key="11">
    <source>
        <dbReference type="PIRSR" id="PIRSR601233-3"/>
    </source>
</evidence>
<dbReference type="eggNOG" id="COG1690">
    <property type="taxonomic scope" value="Bacteria"/>
</dbReference>
<feature type="active site" description="GMP-histidine intermediate" evidence="9">
    <location>
        <position position="282"/>
    </location>
</feature>
<evidence type="ECO:0000256" key="7">
    <source>
        <dbReference type="ARBA" id="ARBA00023211"/>
    </source>
</evidence>
<name>D9SLT4_CLOC7</name>
<feature type="binding site" evidence="11">
    <location>
        <position position="229"/>
    </location>
    <ligand>
        <name>Mn(2+)</name>
        <dbReference type="ChEBI" id="CHEBI:29035"/>
        <label>2</label>
    </ligand>
</feature>
<evidence type="ECO:0000256" key="4">
    <source>
        <dbReference type="ARBA" id="ARBA00022741"/>
    </source>
</evidence>
<protein>
    <recommendedName>
        <fullName evidence="1">3'-phosphate/5'-hydroxy nucleic acid ligase</fullName>
        <ecNumber evidence="1">6.5.1.8</ecNumber>
    </recommendedName>
</protein>
<dbReference type="GO" id="GO:0046872">
    <property type="term" value="F:metal ion binding"/>
    <property type="evidence" value="ECO:0007669"/>
    <property type="project" value="UniProtKB-KW"/>
</dbReference>
<dbReference type="NCBIfam" id="NF007153">
    <property type="entry name" value="PRK09588.1"/>
    <property type="match status" value="1"/>
</dbReference>